<sequence length="66" mass="7913">MNMVIQNYNNLLGYELILYGFTLCSDGDTTILLYDSEAIKCWQYGKYNLETIKRYCRLYLRKIKDL</sequence>
<organism evidence="1">
    <name type="scientific">marine sediment metagenome</name>
    <dbReference type="NCBI Taxonomy" id="412755"/>
    <lineage>
        <taxon>unclassified sequences</taxon>
        <taxon>metagenomes</taxon>
        <taxon>ecological metagenomes</taxon>
    </lineage>
</organism>
<dbReference type="EMBL" id="BARV01010285">
    <property type="protein sequence ID" value="GAI10373.1"/>
    <property type="molecule type" value="Genomic_DNA"/>
</dbReference>
<reference evidence="1" key="1">
    <citation type="journal article" date="2014" name="Front. Microbiol.">
        <title>High frequency of phylogenetically diverse reductive dehalogenase-homologous genes in deep subseafloor sedimentary metagenomes.</title>
        <authorList>
            <person name="Kawai M."/>
            <person name="Futagami T."/>
            <person name="Toyoda A."/>
            <person name="Takaki Y."/>
            <person name="Nishi S."/>
            <person name="Hori S."/>
            <person name="Arai W."/>
            <person name="Tsubouchi T."/>
            <person name="Morono Y."/>
            <person name="Uchiyama I."/>
            <person name="Ito T."/>
            <person name="Fujiyama A."/>
            <person name="Inagaki F."/>
            <person name="Takami H."/>
        </authorList>
    </citation>
    <scope>NUCLEOTIDE SEQUENCE</scope>
    <source>
        <strain evidence="1">Expedition CK06-06</strain>
    </source>
</reference>
<protein>
    <submittedName>
        <fullName evidence="1">Uncharacterized protein</fullName>
    </submittedName>
</protein>
<evidence type="ECO:0000313" key="1">
    <source>
        <dbReference type="EMBL" id="GAI10373.1"/>
    </source>
</evidence>
<proteinExistence type="predicted"/>
<dbReference type="AlphaFoldDB" id="X1KUK4"/>
<comment type="caution">
    <text evidence="1">The sequence shown here is derived from an EMBL/GenBank/DDBJ whole genome shotgun (WGS) entry which is preliminary data.</text>
</comment>
<gene>
    <name evidence="1" type="ORF">S06H3_19968</name>
</gene>
<accession>X1KUK4</accession>
<name>X1KUK4_9ZZZZ</name>